<keyword evidence="3" id="KW-1185">Reference proteome</keyword>
<accession>A0A4Y2EBN3</accession>
<feature type="compositionally biased region" description="Basic residues" evidence="1">
    <location>
        <begin position="51"/>
        <end position="65"/>
    </location>
</feature>
<comment type="caution">
    <text evidence="2">The sequence shown here is derived from an EMBL/GenBank/DDBJ whole genome shotgun (WGS) entry which is preliminary data.</text>
</comment>
<name>A0A4Y2EBN3_ARAVE</name>
<feature type="region of interest" description="Disordered" evidence="1">
    <location>
        <begin position="1"/>
        <end position="85"/>
    </location>
</feature>
<protein>
    <submittedName>
        <fullName evidence="2">Uncharacterized protein</fullName>
    </submittedName>
</protein>
<gene>
    <name evidence="2" type="ORF">AVEN_1185_1</name>
</gene>
<organism evidence="2 3">
    <name type="scientific">Araneus ventricosus</name>
    <name type="common">Orbweaver spider</name>
    <name type="synonym">Epeira ventricosa</name>
    <dbReference type="NCBI Taxonomy" id="182803"/>
    <lineage>
        <taxon>Eukaryota</taxon>
        <taxon>Metazoa</taxon>
        <taxon>Ecdysozoa</taxon>
        <taxon>Arthropoda</taxon>
        <taxon>Chelicerata</taxon>
        <taxon>Arachnida</taxon>
        <taxon>Araneae</taxon>
        <taxon>Araneomorphae</taxon>
        <taxon>Entelegynae</taxon>
        <taxon>Araneoidea</taxon>
        <taxon>Araneidae</taxon>
        <taxon>Araneus</taxon>
    </lineage>
</organism>
<dbReference type="EMBL" id="BGPR01000563">
    <property type="protein sequence ID" value="GBM26583.1"/>
    <property type="molecule type" value="Genomic_DNA"/>
</dbReference>
<evidence type="ECO:0000313" key="2">
    <source>
        <dbReference type="EMBL" id="GBM26583.1"/>
    </source>
</evidence>
<sequence>MTSGTDTTPNLMNHPNIHEHSNPTNYPLNPRKGVNPQGKDGRDGMDGLLRSSRKKPPRSLARRFSKQTPPEEHMARQTFPTFGETVNMGASWSDISRAGTMGEQARVTVRVHWEAERVG</sequence>
<dbReference type="Proteomes" id="UP000499080">
    <property type="component" value="Unassembled WGS sequence"/>
</dbReference>
<evidence type="ECO:0000313" key="3">
    <source>
        <dbReference type="Proteomes" id="UP000499080"/>
    </source>
</evidence>
<proteinExistence type="predicted"/>
<feature type="compositionally biased region" description="Polar residues" evidence="1">
    <location>
        <begin position="1"/>
        <end position="13"/>
    </location>
</feature>
<reference evidence="2 3" key="1">
    <citation type="journal article" date="2019" name="Sci. Rep.">
        <title>Orb-weaving spider Araneus ventricosus genome elucidates the spidroin gene catalogue.</title>
        <authorList>
            <person name="Kono N."/>
            <person name="Nakamura H."/>
            <person name="Ohtoshi R."/>
            <person name="Moran D.A.P."/>
            <person name="Shinohara A."/>
            <person name="Yoshida Y."/>
            <person name="Fujiwara M."/>
            <person name="Mori M."/>
            <person name="Tomita M."/>
            <person name="Arakawa K."/>
        </authorList>
    </citation>
    <scope>NUCLEOTIDE SEQUENCE [LARGE SCALE GENOMIC DNA]</scope>
</reference>
<dbReference type="AlphaFoldDB" id="A0A4Y2EBN3"/>
<evidence type="ECO:0000256" key="1">
    <source>
        <dbReference type="SAM" id="MobiDB-lite"/>
    </source>
</evidence>